<dbReference type="SUPFAM" id="SSF57535">
    <property type="entry name" value="Complement control module/SCR domain"/>
    <property type="match status" value="1"/>
</dbReference>
<dbReference type="InterPro" id="IPR000436">
    <property type="entry name" value="Sushi_SCR_CCP_dom"/>
</dbReference>
<dbReference type="OrthoDB" id="7487745at2759"/>
<feature type="compositionally biased region" description="Basic and acidic residues" evidence="3">
    <location>
        <begin position="264"/>
        <end position="273"/>
    </location>
</feature>
<protein>
    <recommendedName>
        <fullName evidence="4">Sushi domain-containing protein</fullName>
    </recommendedName>
</protein>
<feature type="compositionally biased region" description="Polar residues" evidence="3">
    <location>
        <begin position="421"/>
        <end position="432"/>
    </location>
</feature>
<dbReference type="EMBL" id="OV651813">
    <property type="protein sequence ID" value="CAH1099930.1"/>
    <property type="molecule type" value="Genomic_DNA"/>
</dbReference>
<comment type="caution">
    <text evidence="2">Lacks conserved residue(s) required for the propagation of feature annotation.</text>
</comment>
<feature type="domain" description="Sushi" evidence="4">
    <location>
        <begin position="31"/>
        <end position="97"/>
    </location>
</feature>
<dbReference type="Pfam" id="PF00084">
    <property type="entry name" value="Sushi"/>
    <property type="match status" value="1"/>
</dbReference>
<feature type="compositionally biased region" description="Low complexity" evidence="3">
    <location>
        <begin position="441"/>
        <end position="452"/>
    </location>
</feature>
<dbReference type="CDD" id="cd00033">
    <property type="entry name" value="CCP"/>
    <property type="match status" value="1"/>
</dbReference>
<dbReference type="SMART" id="SM00032">
    <property type="entry name" value="CCP"/>
    <property type="match status" value="1"/>
</dbReference>
<keyword evidence="2" id="KW-0768">Sushi</keyword>
<dbReference type="Proteomes" id="UP001153636">
    <property type="component" value="Chromosome 1"/>
</dbReference>
<feature type="compositionally biased region" description="Gly residues" evidence="3">
    <location>
        <begin position="453"/>
        <end position="463"/>
    </location>
</feature>
<feature type="region of interest" description="Disordered" evidence="3">
    <location>
        <begin position="233"/>
        <end position="505"/>
    </location>
</feature>
<evidence type="ECO:0000259" key="4">
    <source>
        <dbReference type="PROSITE" id="PS50923"/>
    </source>
</evidence>
<organism evidence="5 6">
    <name type="scientific">Psylliodes chrysocephalus</name>
    <dbReference type="NCBI Taxonomy" id="3402493"/>
    <lineage>
        <taxon>Eukaryota</taxon>
        <taxon>Metazoa</taxon>
        <taxon>Ecdysozoa</taxon>
        <taxon>Arthropoda</taxon>
        <taxon>Hexapoda</taxon>
        <taxon>Insecta</taxon>
        <taxon>Pterygota</taxon>
        <taxon>Neoptera</taxon>
        <taxon>Endopterygota</taxon>
        <taxon>Coleoptera</taxon>
        <taxon>Polyphaga</taxon>
        <taxon>Cucujiformia</taxon>
        <taxon>Chrysomeloidea</taxon>
        <taxon>Chrysomelidae</taxon>
        <taxon>Galerucinae</taxon>
        <taxon>Alticini</taxon>
        <taxon>Psylliodes</taxon>
    </lineage>
</organism>
<feature type="region of interest" description="Disordered" evidence="3">
    <location>
        <begin position="113"/>
        <end position="147"/>
    </location>
</feature>
<dbReference type="Gene3D" id="2.10.70.10">
    <property type="entry name" value="Complement Module, domain 1"/>
    <property type="match status" value="1"/>
</dbReference>
<evidence type="ECO:0000256" key="3">
    <source>
        <dbReference type="SAM" id="MobiDB-lite"/>
    </source>
</evidence>
<feature type="compositionally biased region" description="Basic and acidic residues" evidence="3">
    <location>
        <begin position="123"/>
        <end position="139"/>
    </location>
</feature>
<feature type="compositionally biased region" description="Basic and acidic residues" evidence="3">
    <location>
        <begin position="483"/>
        <end position="499"/>
    </location>
</feature>
<dbReference type="PROSITE" id="PS50923">
    <property type="entry name" value="SUSHI"/>
    <property type="match status" value="1"/>
</dbReference>
<dbReference type="InterPro" id="IPR035976">
    <property type="entry name" value="Sushi/SCR/CCP_sf"/>
</dbReference>
<keyword evidence="1 2" id="KW-1015">Disulfide bond</keyword>
<evidence type="ECO:0000256" key="1">
    <source>
        <dbReference type="ARBA" id="ARBA00023157"/>
    </source>
</evidence>
<sequence length="674" mass="68912">MSLKRYIYLNFVATVFLYVNGNPVSNATSSGECVLPIYPPKGKWSIIGGPDTNPGSKVPLNTIITFSCDKKYKLSSDYSVITCLGGDWDLPPPQCLLTEGRSKRRKRGEEIKGEITGIGGDGGDAHVGREGEGRGEGRGEGAAVGGRGGDGVVLGEATGIITGKLTGKGGRGGVGRAGRPSGRGEGVGGRGGDGLVIGIIGARRRRDVGVQIQPVEEDKEETHQVKRQLYFGKEEYNPGGGRGGDGIVIGSGGRRTVIGPGEEGSSHYDESGDARGGQGGTGVTRGGGGKGGSDSQGGSGWTGNTGQGGEGPRGQDGLVIGKDETVNGYAIGVGQPGGNGEQTGGRGGDGAVVNGGGRVNGVLIGIGGDGGSSGSNNKNQGKQGAGKGSRPGGISGGTNGYSGQSGFGQGGFDQDGYGQEGTFNSRGQNTDFTGGRGGTGLVIRGGTVSGTVVGVGGQGGSSGGYYRRKRETHAEEVNPTLLEGEKGEALSKSQEDQVRTKRQSRIKSITTSQHLFVKVIKDGKTYDLAWHQGNHDPWNGQGGTSIGGTGGTGISLIDNPELEGILVGFGGQGGHTYIKRNKREVEEKNQIILQEKEVAKMQLDGDRIKRQATINGITYPGPILVGGRGGDGLIISGGVIQGFVVGYGGQGGSPNQGRKRRKVQEYIQQSFPDV</sequence>
<accession>A0A9P0CID1</accession>
<feature type="compositionally biased region" description="Gly residues" evidence="3">
    <location>
        <begin position="238"/>
        <end position="253"/>
    </location>
</feature>
<feature type="region of interest" description="Disordered" evidence="3">
    <location>
        <begin position="169"/>
        <end position="190"/>
    </location>
</feature>
<proteinExistence type="predicted"/>
<evidence type="ECO:0000256" key="2">
    <source>
        <dbReference type="PROSITE-ProRule" id="PRU00302"/>
    </source>
</evidence>
<evidence type="ECO:0000313" key="6">
    <source>
        <dbReference type="Proteomes" id="UP001153636"/>
    </source>
</evidence>
<feature type="compositionally biased region" description="Gly residues" evidence="3">
    <location>
        <begin position="383"/>
        <end position="413"/>
    </location>
</feature>
<gene>
    <name evidence="5" type="ORF">PSYICH_LOCUS70</name>
</gene>
<feature type="disulfide bond" evidence="2">
    <location>
        <begin position="68"/>
        <end position="95"/>
    </location>
</feature>
<feature type="compositionally biased region" description="Gly residues" evidence="3">
    <location>
        <begin position="274"/>
        <end position="314"/>
    </location>
</feature>
<name>A0A9P0CID1_9CUCU</name>
<dbReference type="AlphaFoldDB" id="A0A9P0CID1"/>
<feature type="compositionally biased region" description="Gly residues" evidence="3">
    <location>
        <begin position="334"/>
        <end position="373"/>
    </location>
</feature>
<evidence type="ECO:0000313" key="5">
    <source>
        <dbReference type="EMBL" id="CAH1099930.1"/>
    </source>
</evidence>
<keyword evidence="6" id="KW-1185">Reference proteome</keyword>
<reference evidence="5" key="1">
    <citation type="submission" date="2022-01" db="EMBL/GenBank/DDBJ databases">
        <authorList>
            <person name="King R."/>
        </authorList>
    </citation>
    <scope>NUCLEOTIDE SEQUENCE</scope>
</reference>